<keyword evidence="3" id="KW-1185">Reference proteome</keyword>
<reference evidence="2 3" key="1">
    <citation type="submission" date="2013-02" db="EMBL/GenBank/DDBJ databases">
        <title>The Genome Sequence of Acinetobacter beijerinckii CIP 110307.</title>
        <authorList>
            <consortium name="The Broad Institute Genome Sequencing Platform"/>
            <consortium name="The Broad Institute Genome Sequencing Center for Infectious Disease"/>
            <person name="Cerqueira G."/>
            <person name="Feldgarden M."/>
            <person name="Courvalin P."/>
            <person name="Perichon B."/>
            <person name="Grillot-Courvalin C."/>
            <person name="Clermont D."/>
            <person name="Rocha E."/>
            <person name="Yoon E.-J."/>
            <person name="Nemec A."/>
            <person name="Walker B."/>
            <person name="Young S.K."/>
            <person name="Zeng Q."/>
            <person name="Gargeya S."/>
            <person name="Fitzgerald M."/>
            <person name="Haas B."/>
            <person name="Abouelleil A."/>
            <person name="Alvarado L."/>
            <person name="Arachchi H.M."/>
            <person name="Berlin A.M."/>
            <person name="Chapman S.B."/>
            <person name="Dewar J."/>
            <person name="Goldberg J."/>
            <person name="Griggs A."/>
            <person name="Gujja S."/>
            <person name="Hansen M."/>
            <person name="Howarth C."/>
            <person name="Imamovic A."/>
            <person name="Larimer J."/>
            <person name="McCowan C."/>
            <person name="Murphy C."/>
            <person name="Neiman D."/>
            <person name="Pearson M."/>
            <person name="Priest M."/>
            <person name="Roberts A."/>
            <person name="Saif S."/>
            <person name="Shea T."/>
            <person name="Sisk P."/>
            <person name="Sykes S."/>
            <person name="Wortman J."/>
            <person name="Nusbaum C."/>
            <person name="Birren B."/>
        </authorList>
    </citation>
    <scope>NUCLEOTIDE SEQUENCE [LARGE SCALE GENOMIC DNA]</scope>
    <source>
        <strain evidence="2 3">CIP 110307</strain>
    </source>
</reference>
<accession>N9EBL8</accession>
<evidence type="ECO:0000256" key="1">
    <source>
        <dbReference type="SAM" id="SignalP"/>
    </source>
</evidence>
<feature type="chain" id="PRO_5004141219" description="DUF4198 domain-containing protein" evidence="1">
    <location>
        <begin position="19"/>
        <end position="263"/>
    </location>
</feature>
<dbReference type="InterPro" id="IPR019613">
    <property type="entry name" value="DUF4198"/>
</dbReference>
<proteinExistence type="predicted"/>
<dbReference type="PATRIC" id="fig|1217648.3.peg.783"/>
<protein>
    <recommendedName>
        <fullName evidence="4">DUF4198 domain-containing protein</fullName>
    </recommendedName>
</protein>
<dbReference type="Pfam" id="PF10670">
    <property type="entry name" value="DUF4198"/>
    <property type="match status" value="1"/>
</dbReference>
<evidence type="ECO:0008006" key="4">
    <source>
        <dbReference type="Google" id="ProtNLM"/>
    </source>
</evidence>
<dbReference type="GeneID" id="29855504"/>
<dbReference type="eggNOG" id="COG5266">
    <property type="taxonomic scope" value="Bacteria"/>
</dbReference>
<dbReference type="EMBL" id="APQL01000004">
    <property type="protein sequence ID" value="ENW07602.1"/>
    <property type="molecule type" value="Genomic_DNA"/>
</dbReference>
<dbReference type="Proteomes" id="UP000017670">
    <property type="component" value="Unassembled WGS sequence"/>
</dbReference>
<evidence type="ECO:0000313" key="3">
    <source>
        <dbReference type="Proteomes" id="UP000017670"/>
    </source>
</evidence>
<gene>
    <name evidence="2" type="ORF">F933_00798</name>
</gene>
<sequence length="263" mass="28589">MKKLLISSLLLVSGFSFAHEPYVAPLAYTTGQTQVAIISGYAEEALQSEYALKDAKFEVTSPNNAKTTVAAESKLGSATVFDLKLPEAGTYSIKTSASYPLKYVQDQKEWKMFFDMPADKAPAKAERDFVIPSDLKSKKITPVEITREWTLLTYVSKDKNTPVQASTAPIQVDFLTHPSELKSNQTVKIKASKSNQALAHANVIIRAKGATDKQGISLKTAADGSADLIFAKAGEYLIEVSEAVDAKQKPSNQFYSIISVAVN</sequence>
<comment type="caution">
    <text evidence="2">The sequence shown here is derived from an EMBL/GenBank/DDBJ whole genome shotgun (WGS) entry which is preliminary data.</text>
</comment>
<evidence type="ECO:0000313" key="2">
    <source>
        <dbReference type="EMBL" id="ENW07602.1"/>
    </source>
</evidence>
<organism evidence="2 3">
    <name type="scientific">Acinetobacter beijerinckii CIP 110307</name>
    <dbReference type="NCBI Taxonomy" id="1217648"/>
    <lineage>
        <taxon>Bacteria</taxon>
        <taxon>Pseudomonadati</taxon>
        <taxon>Pseudomonadota</taxon>
        <taxon>Gammaproteobacteria</taxon>
        <taxon>Moraxellales</taxon>
        <taxon>Moraxellaceae</taxon>
        <taxon>Acinetobacter</taxon>
    </lineage>
</organism>
<dbReference type="HOGENOM" id="CLU_089869_0_0_6"/>
<keyword evidence="1" id="KW-0732">Signal</keyword>
<name>N9EBL8_9GAMM</name>
<dbReference type="RefSeq" id="WP_005058705.1">
    <property type="nucleotide sequence ID" value="NZ_KB849764.1"/>
</dbReference>
<feature type="signal peptide" evidence="1">
    <location>
        <begin position="1"/>
        <end position="18"/>
    </location>
</feature>
<dbReference type="AlphaFoldDB" id="N9EBL8"/>